<dbReference type="PROSITE" id="PS50883">
    <property type="entry name" value="EAL"/>
    <property type="match status" value="1"/>
</dbReference>
<accession>A0A9X3HVI1</accession>
<evidence type="ECO:0000259" key="1">
    <source>
        <dbReference type="PROSITE" id="PS50883"/>
    </source>
</evidence>
<dbReference type="RefSeq" id="WP_265674000.1">
    <property type="nucleotide sequence ID" value="NZ_JAKRRY010000005.1"/>
</dbReference>
<dbReference type="GO" id="GO:0071111">
    <property type="term" value="F:cyclic-guanylate-specific phosphodiesterase activity"/>
    <property type="evidence" value="ECO:0007669"/>
    <property type="project" value="InterPro"/>
</dbReference>
<sequence length="263" mass="29708">MLLTDKHQFTQRIKIDHTGSYVAKYKDLILKSVFQPIFCRAGTIIGMEALVRLYDQDNKPIPPNLFFQNESIPLSDQLNVDRLSRVIHIRNFSMSEYRERLLFLNFLPISSERLAAEGLQSSLLMSRLKALQIDCKRVVVELVELTAFSPRTLASAAKHLSDADFLIAIDDFGCKESNPERVASIRPNILKFDRQLLLDYIAGKKSPLVDGIALAKANGAKTVIEGIETDEQLAIMRSLGFDFYQGFHLAVPMALEPRLKQVV</sequence>
<comment type="caution">
    <text evidence="2">The sequence shown here is derived from an EMBL/GenBank/DDBJ whole genome shotgun (WGS) entry which is preliminary data.</text>
</comment>
<dbReference type="AlphaFoldDB" id="A0A9X3HVI1"/>
<dbReference type="PANTHER" id="PTHR33121">
    <property type="entry name" value="CYCLIC DI-GMP PHOSPHODIESTERASE PDEF"/>
    <property type="match status" value="1"/>
</dbReference>
<dbReference type="Proteomes" id="UP001155587">
    <property type="component" value="Unassembled WGS sequence"/>
</dbReference>
<keyword evidence="3" id="KW-1185">Reference proteome</keyword>
<dbReference type="Gene3D" id="3.20.20.450">
    <property type="entry name" value="EAL domain"/>
    <property type="match status" value="1"/>
</dbReference>
<feature type="domain" description="EAL" evidence="1">
    <location>
        <begin position="12"/>
        <end position="263"/>
    </location>
</feature>
<proteinExistence type="predicted"/>
<gene>
    <name evidence="2" type="ORF">MD535_06150</name>
</gene>
<evidence type="ECO:0000313" key="3">
    <source>
        <dbReference type="Proteomes" id="UP001155587"/>
    </source>
</evidence>
<dbReference type="SMART" id="SM00052">
    <property type="entry name" value="EAL"/>
    <property type="match status" value="1"/>
</dbReference>
<organism evidence="2 3">
    <name type="scientific">Vibrio qingdaonensis</name>
    <dbReference type="NCBI Taxonomy" id="2829491"/>
    <lineage>
        <taxon>Bacteria</taxon>
        <taxon>Pseudomonadati</taxon>
        <taxon>Pseudomonadota</taxon>
        <taxon>Gammaproteobacteria</taxon>
        <taxon>Vibrionales</taxon>
        <taxon>Vibrionaceae</taxon>
        <taxon>Vibrio</taxon>
    </lineage>
</organism>
<dbReference type="PANTHER" id="PTHR33121:SF76">
    <property type="entry name" value="SIGNALING PROTEIN"/>
    <property type="match status" value="1"/>
</dbReference>
<dbReference type="EMBL" id="JAKRRY010000005">
    <property type="protein sequence ID" value="MCW8345590.1"/>
    <property type="molecule type" value="Genomic_DNA"/>
</dbReference>
<dbReference type="Pfam" id="PF00563">
    <property type="entry name" value="EAL"/>
    <property type="match status" value="1"/>
</dbReference>
<dbReference type="SUPFAM" id="SSF141868">
    <property type="entry name" value="EAL domain-like"/>
    <property type="match status" value="1"/>
</dbReference>
<dbReference type="InterPro" id="IPR050706">
    <property type="entry name" value="Cyclic-di-GMP_PDE-like"/>
</dbReference>
<dbReference type="InterPro" id="IPR035919">
    <property type="entry name" value="EAL_sf"/>
</dbReference>
<reference evidence="2" key="1">
    <citation type="submission" date="2022-02" db="EMBL/GenBank/DDBJ databases">
        <title>Vibrio sp. nov, a new bacterium isolated from seawater.</title>
        <authorList>
            <person name="Yuan Y."/>
        </authorList>
    </citation>
    <scope>NUCLEOTIDE SEQUENCE</scope>
    <source>
        <strain evidence="2">ZSDZ65</strain>
    </source>
</reference>
<protein>
    <submittedName>
        <fullName evidence="2">EAL domain-containing protein</fullName>
    </submittedName>
</protein>
<dbReference type="CDD" id="cd01948">
    <property type="entry name" value="EAL"/>
    <property type="match status" value="1"/>
</dbReference>
<evidence type="ECO:0000313" key="2">
    <source>
        <dbReference type="EMBL" id="MCW8345590.1"/>
    </source>
</evidence>
<name>A0A9X3HVI1_9VIBR</name>
<dbReference type="InterPro" id="IPR001633">
    <property type="entry name" value="EAL_dom"/>
</dbReference>